<organism evidence="2 3">
    <name type="scientific">Stappia sediminis</name>
    <dbReference type="NCBI Taxonomy" id="2692190"/>
    <lineage>
        <taxon>Bacteria</taxon>
        <taxon>Pseudomonadati</taxon>
        <taxon>Pseudomonadota</taxon>
        <taxon>Alphaproteobacteria</taxon>
        <taxon>Hyphomicrobiales</taxon>
        <taxon>Stappiaceae</taxon>
        <taxon>Stappia</taxon>
    </lineage>
</organism>
<feature type="transmembrane region" description="Helical" evidence="1">
    <location>
        <begin position="57"/>
        <end position="77"/>
    </location>
</feature>
<dbReference type="Pfam" id="PF04241">
    <property type="entry name" value="DUF423"/>
    <property type="match status" value="1"/>
</dbReference>
<reference evidence="2 3" key="1">
    <citation type="submission" date="2019-12" db="EMBL/GenBank/DDBJ databases">
        <authorList>
            <person name="Li M."/>
        </authorList>
    </citation>
    <scope>NUCLEOTIDE SEQUENCE [LARGE SCALE GENOMIC DNA]</scope>
    <source>
        <strain evidence="2 3">GBMRC 2046</strain>
    </source>
</reference>
<feature type="transmembrane region" description="Helical" evidence="1">
    <location>
        <begin position="115"/>
        <end position="139"/>
    </location>
</feature>
<dbReference type="Proteomes" id="UP000433101">
    <property type="component" value="Unassembled WGS sequence"/>
</dbReference>
<keyword evidence="3" id="KW-1185">Reference proteome</keyword>
<keyword evidence="1" id="KW-1133">Transmembrane helix</keyword>
<evidence type="ECO:0000256" key="1">
    <source>
        <dbReference type="SAM" id="Phobius"/>
    </source>
</evidence>
<protein>
    <submittedName>
        <fullName evidence="2">DUF423 domain-containing protein</fullName>
    </submittedName>
</protein>
<feature type="transmembrane region" description="Helical" evidence="1">
    <location>
        <begin position="22"/>
        <end position="45"/>
    </location>
</feature>
<keyword evidence="1" id="KW-0812">Transmembrane</keyword>
<comment type="caution">
    <text evidence="2">The sequence shown here is derived from an EMBL/GenBank/DDBJ whole genome shotgun (WGS) entry which is preliminary data.</text>
</comment>
<evidence type="ECO:0000313" key="2">
    <source>
        <dbReference type="EMBL" id="MXN64264.1"/>
    </source>
</evidence>
<accession>A0A7X3LSG4</accession>
<proteinExistence type="predicted"/>
<feature type="transmembrane region" description="Helical" evidence="1">
    <location>
        <begin position="83"/>
        <end position="103"/>
    </location>
</feature>
<keyword evidence="1" id="KW-0472">Membrane</keyword>
<dbReference type="AlphaFoldDB" id="A0A7X3LSG4"/>
<sequence length="141" mass="14414">MPELPGAGVKQNIGPGHPGSRLLSGFALICAGLSGSTGVVMSAVAAHAIQEELISTAANMLLFHAGAFVAIGAYSALRRSFVLALGFFLLAIGCTLFSGDLLLRALAGMRAFPNAAPIGGSAMILGWTAVFFAGLAHLFRR</sequence>
<evidence type="ECO:0000313" key="3">
    <source>
        <dbReference type="Proteomes" id="UP000433101"/>
    </source>
</evidence>
<dbReference type="InterPro" id="IPR006696">
    <property type="entry name" value="DUF423"/>
</dbReference>
<dbReference type="RefSeq" id="WP_160774508.1">
    <property type="nucleotide sequence ID" value="NZ_WUMV01000002.1"/>
</dbReference>
<dbReference type="EMBL" id="WUMV01000002">
    <property type="protein sequence ID" value="MXN64264.1"/>
    <property type="molecule type" value="Genomic_DNA"/>
</dbReference>
<name>A0A7X3LSG4_9HYPH</name>
<gene>
    <name evidence="2" type="ORF">GR183_05060</name>
</gene>